<name>A0ABX1TJ66_9GAMM</name>
<keyword evidence="2" id="KW-0663">Pyridoxal phosphate</keyword>
<dbReference type="InterPro" id="IPR001608">
    <property type="entry name" value="Ala_racemase_N"/>
</dbReference>
<gene>
    <name evidence="5" type="ORF">E4P82_09555</name>
</gene>
<comment type="caution">
    <text evidence="5">The sequence shown here is derived from an EMBL/GenBank/DDBJ whole genome shotgun (WGS) entry which is preliminary data.</text>
</comment>
<evidence type="ECO:0000313" key="6">
    <source>
        <dbReference type="Proteomes" id="UP000760480"/>
    </source>
</evidence>
<dbReference type="PANTHER" id="PTHR30511:SF3">
    <property type="entry name" value="LYSINE RACEMASE"/>
    <property type="match status" value="1"/>
</dbReference>
<evidence type="ECO:0000259" key="4">
    <source>
        <dbReference type="Pfam" id="PF01168"/>
    </source>
</evidence>
<dbReference type="PANTHER" id="PTHR30511">
    <property type="entry name" value="ALANINE RACEMASE"/>
    <property type="match status" value="1"/>
</dbReference>
<proteinExistence type="predicted"/>
<evidence type="ECO:0000256" key="1">
    <source>
        <dbReference type="ARBA" id="ARBA00001933"/>
    </source>
</evidence>
<comment type="cofactor">
    <cofactor evidence="1">
        <name>pyridoxal 5'-phosphate</name>
        <dbReference type="ChEBI" id="CHEBI:597326"/>
    </cofactor>
</comment>
<dbReference type="CDD" id="cd06815">
    <property type="entry name" value="PLPDE_III_AR_like_1"/>
    <property type="match status" value="1"/>
</dbReference>
<protein>
    <submittedName>
        <fullName evidence="5">Alanine/ornithine racemase family PLP-dependent enzyme</fullName>
    </submittedName>
</protein>
<dbReference type="Proteomes" id="UP000760480">
    <property type="component" value="Unassembled WGS sequence"/>
</dbReference>
<dbReference type="EMBL" id="SPMZ01000026">
    <property type="protein sequence ID" value="NMQ19417.1"/>
    <property type="molecule type" value="Genomic_DNA"/>
</dbReference>
<dbReference type="Pfam" id="PF01168">
    <property type="entry name" value="Ala_racemase_N"/>
    <property type="match status" value="1"/>
</dbReference>
<accession>A0ABX1TJ66</accession>
<dbReference type="SUPFAM" id="SSF51419">
    <property type="entry name" value="PLP-binding barrel"/>
    <property type="match status" value="1"/>
</dbReference>
<reference evidence="5 6" key="1">
    <citation type="submission" date="2019-03" db="EMBL/GenBank/DDBJ databases">
        <title>Metabolic reconstructions from genomes of highly enriched 'Candidatus Accumulibacter' and 'Candidatus Competibacter' bioreactor populations.</title>
        <authorList>
            <person name="Annavajhala M.K."/>
            <person name="Welles L."/>
            <person name="Abbas B."/>
            <person name="Sorokin D."/>
            <person name="Park H."/>
            <person name="Van Loosdrecht M."/>
            <person name="Chandran K."/>
        </authorList>
    </citation>
    <scope>NUCLEOTIDE SEQUENCE [LARGE SCALE GENOMIC DNA]</scope>
    <source>
        <strain evidence="5 6">SBR_G</strain>
    </source>
</reference>
<evidence type="ECO:0000256" key="2">
    <source>
        <dbReference type="ARBA" id="ARBA00022898"/>
    </source>
</evidence>
<feature type="domain" description="Alanine racemase N-terminal" evidence="4">
    <location>
        <begin position="61"/>
        <end position="277"/>
    </location>
</feature>
<evidence type="ECO:0000256" key="3">
    <source>
        <dbReference type="ARBA" id="ARBA00023235"/>
    </source>
</evidence>
<dbReference type="InterPro" id="IPR000821">
    <property type="entry name" value="Ala_racemase"/>
</dbReference>
<keyword evidence="3" id="KW-0413">Isomerase</keyword>
<dbReference type="Gene3D" id="3.20.20.10">
    <property type="entry name" value="Alanine racemase"/>
    <property type="match status" value="1"/>
</dbReference>
<organism evidence="5 6">
    <name type="scientific">Candidatus Competibacter phosphatis</name>
    <dbReference type="NCBI Taxonomy" id="221280"/>
    <lineage>
        <taxon>Bacteria</taxon>
        <taxon>Pseudomonadati</taxon>
        <taxon>Pseudomonadota</taxon>
        <taxon>Gammaproteobacteria</taxon>
        <taxon>Candidatus Competibacteraceae</taxon>
        <taxon>Candidatus Competibacter</taxon>
    </lineage>
</organism>
<sequence>MEIFGYRDSGFDPIGVSASLSRPGSRQGPVAPLQSWRRRLPSHPSLSEPVSYRRYTPRLEIHTGRIRDNAATILELCARHDVDVACVTKVACAHPEVVRALLEAGATMLADSRLENLWALREMGVDVPLLLLRLPTLSRVAEVVRVADMSLVSSLVTIKALAGAARSEGRCHRGILMVDVGDLREGVWPDRAVEIVRSTKELSGFELVGLGCNLACFGGVMPTPENIGQLVALREICRRETGLELPLLSGGSTNALPLLVSDRLPREINHFRIGEGIMLGRNPSDRSPWPGTRQDTFVAIAEVIEVERKPSIPVGPRGQDAFGGCETFVDRGLRQRAICNLGRQDVAITGLKPVESGIQVLGGSSDHLILDVDEMNPEPRVGDELAFYPSYAALLALATSPYVYKSVV</sequence>
<dbReference type="RefSeq" id="WP_169248672.1">
    <property type="nucleotide sequence ID" value="NZ_SPMZ01000026.1"/>
</dbReference>
<evidence type="ECO:0000313" key="5">
    <source>
        <dbReference type="EMBL" id="NMQ19417.1"/>
    </source>
</evidence>
<keyword evidence="6" id="KW-1185">Reference proteome</keyword>
<dbReference type="InterPro" id="IPR029066">
    <property type="entry name" value="PLP-binding_barrel"/>
</dbReference>